<dbReference type="PANTHER" id="PTHR46976:SF1">
    <property type="entry name" value="PROTEIN ARABIDILLO 1"/>
    <property type="match status" value="1"/>
</dbReference>
<reference evidence="3" key="1">
    <citation type="journal article" date="2019" name="Sci. Rep.">
        <title>Draft genome of Tanacetum cinerariifolium, the natural source of mosquito coil.</title>
        <authorList>
            <person name="Yamashiro T."/>
            <person name="Shiraishi A."/>
            <person name="Satake H."/>
            <person name="Nakayama K."/>
        </authorList>
    </citation>
    <scope>NUCLEOTIDE SEQUENCE</scope>
</reference>
<accession>A0A699S4C0</accession>
<dbReference type="Gene3D" id="1.20.1280.50">
    <property type="match status" value="1"/>
</dbReference>
<dbReference type="PROSITE" id="PS50181">
    <property type="entry name" value="FBOX"/>
    <property type="match status" value="1"/>
</dbReference>
<comment type="caution">
    <text evidence="3">The sequence shown here is derived from an EMBL/GenBank/DDBJ whole genome shotgun (WGS) entry which is preliminary data.</text>
</comment>
<dbReference type="SUPFAM" id="SSF81383">
    <property type="entry name" value="F-box domain"/>
    <property type="match status" value="1"/>
</dbReference>
<feature type="compositionally biased region" description="Basic residues" evidence="1">
    <location>
        <begin position="1"/>
        <end position="10"/>
    </location>
</feature>
<dbReference type="AlphaFoldDB" id="A0A699S4C0"/>
<dbReference type="PANTHER" id="PTHR46976">
    <property type="entry name" value="PROTEIN ARABIDILLO 1"/>
    <property type="match status" value="1"/>
</dbReference>
<proteinExistence type="predicted"/>
<dbReference type="SMART" id="SM00256">
    <property type="entry name" value="FBOX"/>
    <property type="match status" value="1"/>
</dbReference>
<dbReference type="InterPro" id="IPR001810">
    <property type="entry name" value="F-box_dom"/>
</dbReference>
<dbReference type="EMBL" id="BKCJ011136923">
    <property type="protein sequence ID" value="GFC92319.1"/>
    <property type="molecule type" value="Genomic_DNA"/>
</dbReference>
<feature type="domain" description="F-box" evidence="2">
    <location>
        <begin position="37"/>
        <end position="83"/>
    </location>
</feature>
<evidence type="ECO:0000313" key="3">
    <source>
        <dbReference type="EMBL" id="GFC92319.1"/>
    </source>
</evidence>
<protein>
    <submittedName>
        <fullName evidence="3">Protein ARABIDILLO 1-like</fullName>
    </submittedName>
</protein>
<sequence>MSRRVRRKCAKGAQKLDLPNQPETEDADYLKLNEDGLVDWTRLPDDNVIQLFTYLNYRDRANLSSTCKGWRSLGSSPCLWKTLDLRAHKCDWSIMS</sequence>
<feature type="non-terminal residue" evidence="3">
    <location>
        <position position="96"/>
    </location>
</feature>
<evidence type="ECO:0000259" key="2">
    <source>
        <dbReference type="PROSITE" id="PS50181"/>
    </source>
</evidence>
<gene>
    <name evidence="3" type="ORF">Tci_864289</name>
</gene>
<dbReference type="Pfam" id="PF12937">
    <property type="entry name" value="F-box-like"/>
    <property type="match status" value="1"/>
</dbReference>
<feature type="region of interest" description="Disordered" evidence="1">
    <location>
        <begin position="1"/>
        <end position="21"/>
    </location>
</feature>
<organism evidence="3">
    <name type="scientific">Tanacetum cinerariifolium</name>
    <name type="common">Dalmatian daisy</name>
    <name type="synonym">Chrysanthemum cinerariifolium</name>
    <dbReference type="NCBI Taxonomy" id="118510"/>
    <lineage>
        <taxon>Eukaryota</taxon>
        <taxon>Viridiplantae</taxon>
        <taxon>Streptophyta</taxon>
        <taxon>Embryophyta</taxon>
        <taxon>Tracheophyta</taxon>
        <taxon>Spermatophyta</taxon>
        <taxon>Magnoliopsida</taxon>
        <taxon>eudicotyledons</taxon>
        <taxon>Gunneridae</taxon>
        <taxon>Pentapetalae</taxon>
        <taxon>asterids</taxon>
        <taxon>campanulids</taxon>
        <taxon>Asterales</taxon>
        <taxon>Asteraceae</taxon>
        <taxon>Asteroideae</taxon>
        <taxon>Anthemideae</taxon>
        <taxon>Anthemidinae</taxon>
        <taxon>Tanacetum</taxon>
    </lineage>
</organism>
<name>A0A699S4C0_TANCI</name>
<evidence type="ECO:0000256" key="1">
    <source>
        <dbReference type="SAM" id="MobiDB-lite"/>
    </source>
</evidence>
<dbReference type="InterPro" id="IPR036047">
    <property type="entry name" value="F-box-like_dom_sf"/>
</dbReference>